<keyword evidence="5 9" id="KW-0274">FAD</keyword>
<accession>A0A2V1H0X5</accession>
<evidence type="ECO:0000256" key="2">
    <source>
        <dbReference type="ARBA" id="ARBA00004777"/>
    </source>
</evidence>
<dbReference type="InterPro" id="IPR003171">
    <property type="entry name" value="Mehydrof_redctse-like"/>
</dbReference>
<evidence type="ECO:0000256" key="6">
    <source>
        <dbReference type="ARBA" id="ARBA00023002"/>
    </source>
</evidence>
<comment type="cofactor">
    <cofactor evidence="1 9">
        <name>FAD</name>
        <dbReference type="ChEBI" id="CHEBI:57692"/>
    </cofactor>
</comment>
<dbReference type="GO" id="GO:0005829">
    <property type="term" value="C:cytosol"/>
    <property type="evidence" value="ECO:0007669"/>
    <property type="project" value="TreeGrafter"/>
</dbReference>
<keyword evidence="11" id="KW-1185">Reference proteome</keyword>
<name>A0A2V1H0X5_9GAMM</name>
<protein>
    <recommendedName>
        <fullName evidence="9">Methylenetetrahydrofolate reductase</fullName>
    </recommendedName>
</protein>
<evidence type="ECO:0000256" key="3">
    <source>
        <dbReference type="ARBA" id="ARBA00006743"/>
    </source>
</evidence>
<dbReference type="PANTHER" id="PTHR45754:SF3">
    <property type="entry name" value="METHYLENETETRAHYDROFOLATE REDUCTASE (NADPH)"/>
    <property type="match status" value="1"/>
</dbReference>
<dbReference type="GO" id="GO:0071949">
    <property type="term" value="F:FAD binding"/>
    <property type="evidence" value="ECO:0007669"/>
    <property type="project" value="TreeGrafter"/>
</dbReference>
<gene>
    <name evidence="10" type="ORF">DC094_04745</name>
</gene>
<evidence type="ECO:0000256" key="9">
    <source>
        <dbReference type="RuleBase" id="RU003862"/>
    </source>
</evidence>
<keyword evidence="6 9" id="KW-0560">Oxidoreductase</keyword>
<organism evidence="10 11">
    <name type="scientific">Pelagibaculum spongiae</name>
    <dbReference type="NCBI Taxonomy" id="2080658"/>
    <lineage>
        <taxon>Bacteria</taxon>
        <taxon>Pseudomonadati</taxon>
        <taxon>Pseudomonadota</taxon>
        <taxon>Gammaproteobacteria</taxon>
        <taxon>Oceanospirillales</taxon>
        <taxon>Pelagibaculum</taxon>
    </lineage>
</organism>
<evidence type="ECO:0000313" key="11">
    <source>
        <dbReference type="Proteomes" id="UP000244906"/>
    </source>
</evidence>
<dbReference type="EMBL" id="QDDL01000001">
    <property type="protein sequence ID" value="PVZ72319.1"/>
    <property type="molecule type" value="Genomic_DNA"/>
</dbReference>
<proteinExistence type="inferred from homology"/>
<comment type="pathway">
    <text evidence="7">Amino-acid biosynthesis; L-methionine biosynthesis via de novo pathway.</text>
</comment>
<reference evidence="10 11" key="1">
    <citation type="submission" date="2018-04" db="EMBL/GenBank/DDBJ databases">
        <title>Thalassorhabdus spongiae gen. nov., sp. nov., isolated from a marine sponge in South-West Iceland.</title>
        <authorList>
            <person name="Knobloch S."/>
            <person name="Daussin A."/>
            <person name="Johannsson R."/>
            <person name="Marteinsson V.T."/>
        </authorList>
    </citation>
    <scope>NUCLEOTIDE SEQUENCE [LARGE SCALE GENOMIC DNA]</scope>
    <source>
        <strain evidence="10 11">Hp12</strain>
    </source>
</reference>
<dbReference type="InterPro" id="IPR029041">
    <property type="entry name" value="FAD-linked_oxidoreductase-like"/>
</dbReference>
<dbReference type="Gene3D" id="3.20.20.220">
    <property type="match status" value="1"/>
</dbReference>
<dbReference type="GO" id="GO:0009086">
    <property type="term" value="P:methionine biosynthetic process"/>
    <property type="evidence" value="ECO:0007669"/>
    <property type="project" value="TreeGrafter"/>
</dbReference>
<dbReference type="Proteomes" id="UP000244906">
    <property type="component" value="Unassembled WGS sequence"/>
</dbReference>
<sequence length="283" mass="31091">MKANTMSNTQSAKLTDFSLEMTSRDIGSIPQVAASISNNTQVKIAYLGNETMKQRLDAIEALNKHSLEPMPIISARRITSPAELESYLSQAKKVAAIESLFLVGGDPSAPQGPFSDSLELIQSHCIEKFAIKNIGIAGYPVGHPKVHNDILWAYLKQKHSELVARGFSVEITTQLSFDAEGVINWIEQVRQANIDAPIRIGVPSPTTLTGLMKFAKQCRVSTSLGLLLQYGWKVSSLLGNIGPESFLEIIQERLQQLDLGDVRLHIYPIGNLVNAVKWANKNL</sequence>
<dbReference type="Pfam" id="PF02219">
    <property type="entry name" value="MTHFR"/>
    <property type="match status" value="1"/>
</dbReference>
<evidence type="ECO:0000256" key="1">
    <source>
        <dbReference type="ARBA" id="ARBA00001974"/>
    </source>
</evidence>
<evidence type="ECO:0000256" key="8">
    <source>
        <dbReference type="ARBA" id="ARBA00048628"/>
    </source>
</evidence>
<comment type="pathway">
    <text evidence="2 9">One-carbon metabolism; tetrahydrofolate interconversion.</text>
</comment>
<evidence type="ECO:0000256" key="4">
    <source>
        <dbReference type="ARBA" id="ARBA00022630"/>
    </source>
</evidence>
<keyword evidence="4 9" id="KW-0285">Flavoprotein</keyword>
<dbReference type="SUPFAM" id="SSF51730">
    <property type="entry name" value="FAD-linked oxidoreductase"/>
    <property type="match status" value="1"/>
</dbReference>
<dbReference type="AlphaFoldDB" id="A0A2V1H0X5"/>
<dbReference type="UniPathway" id="UPA00193"/>
<dbReference type="GO" id="GO:0035999">
    <property type="term" value="P:tetrahydrofolate interconversion"/>
    <property type="evidence" value="ECO:0007669"/>
    <property type="project" value="UniProtKB-UniPathway"/>
</dbReference>
<evidence type="ECO:0000313" key="10">
    <source>
        <dbReference type="EMBL" id="PVZ72319.1"/>
    </source>
</evidence>
<comment type="caution">
    <text evidence="10">The sequence shown here is derived from an EMBL/GenBank/DDBJ whole genome shotgun (WGS) entry which is preliminary data.</text>
</comment>
<comment type="similarity">
    <text evidence="3 9">Belongs to the methylenetetrahydrofolate reductase family.</text>
</comment>
<dbReference type="GO" id="GO:0106312">
    <property type="term" value="F:methylenetetrahydrofolate reductase (NADH) activity"/>
    <property type="evidence" value="ECO:0007669"/>
    <property type="project" value="UniProtKB-EC"/>
</dbReference>
<dbReference type="PANTHER" id="PTHR45754">
    <property type="entry name" value="METHYLENETETRAHYDROFOLATE REDUCTASE"/>
    <property type="match status" value="1"/>
</dbReference>
<evidence type="ECO:0000256" key="5">
    <source>
        <dbReference type="ARBA" id="ARBA00022827"/>
    </source>
</evidence>
<comment type="catalytic activity">
    <reaction evidence="8">
        <text>(6S)-5-methyl-5,6,7,8-tetrahydrofolate + NAD(+) = (6R)-5,10-methylene-5,6,7,8-tetrahydrofolate + NADH + H(+)</text>
        <dbReference type="Rhea" id="RHEA:19821"/>
        <dbReference type="ChEBI" id="CHEBI:15378"/>
        <dbReference type="ChEBI" id="CHEBI:15636"/>
        <dbReference type="ChEBI" id="CHEBI:18608"/>
        <dbReference type="ChEBI" id="CHEBI:57540"/>
        <dbReference type="ChEBI" id="CHEBI:57945"/>
        <dbReference type="EC" id="1.5.1.54"/>
    </reaction>
    <physiologicalReaction direction="right-to-left" evidence="8">
        <dbReference type="Rhea" id="RHEA:19823"/>
    </physiologicalReaction>
</comment>
<evidence type="ECO:0000256" key="7">
    <source>
        <dbReference type="ARBA" id="ARBA00034478"/>
    </source>
</evidence>